<evidence type="ECO:0000313" key="2">
    <source>
        <dbReference type="Proteomes" id="UP000195106"/>
    </source>
</evidence>
<reference evidence="1 2" key="1">
    <citation type="submission" date="2016-08" db="EMBL/GenBank/DDBJ databases">
        <title>Genome sequence of Clavibacter michiganensis spp. strain CASJ009.</title>
        <authorList>
            <person name="Thapa S.P."/>
            <person name="Coaker G."/>
        </authorList>
    </citation>
    <scope>NUCLEOTIDE SEQUENCE [LARGE SCALE GENOMIC DNA]</scope>
    <source>
        <strain evidence="1">CASJ009</strain>
    </source>
</reference>
<sequence length="133" mass="14039">MTPPRDAGRIEADARFRKARRFGDAAELFADSASDDVDEFGDAYVTLAVHAGIASGDVISILANGEYSPTGSHQESVAVLRRASPDAAKHLDRLLSLTTKAGYALRPVSADDVAKARRAHEALLEIASGMMAG</sequence>
<name>A0A251XR41_9MICO</name>
<dbReference type="EMBL" id="MDHJ01000001">
    <property type="protein sequence ID" value="OUE07986.1"/>
    <property type="molecule type" value="Genomic_DNA"/>
</dbReference>
<evidence type="ECO:0000313" key="1">
    <source>
        <dbReference type="EMBL" id="OUE07986.1"/>
    </source>
</evidence>
<comment type="caution">
    <text evidence="1">The sequence shown here is derived from an EMBL/GenBank/DDBJ whole genome shotgun (WGS) entry which is preliminary data.</text>
</comment>
<protein>
    <recommendedName>
        <fullName evidence="3">HEPN domain-containing protein</fullName>
    </recommendedName>
</protein>
<organism evidence="1 2">
    <name type="scientific">Clavibacter michiganensis</name>
    <dbReference type="NCBI Taxonomy" id="28447"/>
    <lineage>
        <taxon>Bacteria</taxon>
        <taxon>Bacillati</taxon>
        <taxon>Actinomycetota</taxon>
        <taxon>Actinomycetes</taxon>
        <taxon>Micrococcales</taxon>
        <taxon>Microbacteriaceae</taxon>
        <taxon>Clavibacter</taxon>
    </lineage>
</organism>
<proteinExistence type="predicted"/>
<evidence type="ECO:0008006" key="3">
    <source>
        <dbReference type="Google" id="ProtNLM"/>
    </source>
</evidence>
<gene>
    <name evidence="1" type="ORF">CMsap09_03475</name>
</gene>
<dbReference type="AlphaFoldDB" id="A0A251XR41"/>
<accession>A0A251XR41</accession>
<dbReference type="Proteomes" id="UP000195106">
    <property type="component" value="Unassembled WGS sequence"/>
</dbReference>